<feature type="signal peptide" evidence="1">
    <location>
        <begin position="1"/>
        <end position="19"/>
    </location>
</feature>
<reference evidence="2 3" key="1">
    <citation type="submission" date="2020-08" db="EMBL/GenBank/DDBJ databases">
        <title>Sequencing the genomes of 1000 actinobacteria strains.</title>
        <authorList>
            <person name="Klenk H.-P."/>
        </authorList>
    </citation>
    <scope>NUCLEOTIDE SEQUENCE [LARGE SCALE GENOMIC DNA]</scope>
    <source>
        <strain evidence="2 3">DSM 45362</strain>
    </source>
</reference>
<evidence type="ECO:0000256" key="1">
    <source>
        <dbReference type="SAM" id="SignalP"/>
    </source>
</evidence>
<keyword evidence="3" id="KW-1185">Reference proteome</keyword>
<organism evidence="2 3">
    <name type="scientific">Allocatelliglobosispora scoriae</name>
    <dbReference type="NCBI Taxonomy" id="643052"/>
    <lineage>
        <taxon>Bacteria</taxon>
        <taxon>Bacillati</taxon>
        <taxon>Actinomycetota</taxon>
        <taxon>Actinomycetes</taxon>
        <taxon>Micromonosporales</taxon>
        <taxon>Micromonosporaceae</taxon>
        <taxon>Allocatelliglobosispora</taxon>
    </lineage>
</organism>
<sequence>MARIKALLVAFAAVVLVMANGSQGSISDANGSAAGCSSAYPGTSVYPVTAVQVCLDLSGGDVCRAKVTIT</sequence>
<evidence type="ECO:0000313" key="2">
    <source>
        <dbReference type="EMBL" id="MBB5873866.1"/>
    </source>
</evidence>
<accession>A0A841C1W4</accession>
<dbReference type="AlphaFoldDB" id="A0A841C1W4"/>
<dbReference type="EMBL" id="JACHMN010000003">
    <property type="protein sequence ID" value="MBB5873866.1"/>
    <property type="molecule type" value="Genomic_DNA"/>
</dbReference>
<name>A0A841C1W4_9ACTN</name>
<keyword evidence="1" id="KW-0732">Signal</keyword>
<dbReference type="RefSeq" id="WP_184845505.1">
    <property type="nucleotide sequence ID" value="NZ_JACHMN010000003.1"/>
</dbReference>
<proteinExistence type="predicted"/>
<dbReference type="Proteomes" id="UP000587527">
    <property type="component" value="Unassembled WGS sequence"/>
</dbReference>
<gene>
    <name evidence="2" type="ORF">F4553_007300</name>
</gene>
<protein>
    <submittedName>
        <fullName evidence="2">Uncharacterized protein</fullName>
    </submittedName>
</protein>
<evidence type="ECO:0000313" key="3">
    <source>
        <dbReference type="Proteomes" id="UP000587527"/>
    </source>
</evidence>
<feature type="chain" id="PRO_5038519469" evidence="1">
    <location>
        <begin position="20"/>
        <end position="70"/>
    </location>
</feature>
<comment type="caution">
    <text evidence="2">The sequence shown here is derived from an EMBL/GenBank/DDBJ whole genome shotgun (WGS) entry which is preliminary data.</text>
</comment>